<dbReference type="Pfam" id="PF00172">
    <property type="entry name" value="Zn_clus"/>
    <property type="match status" value="1"/>
</dbReference>
<dbReference type="CDD" id="cd00067">
    <property type="entry name" value="GAL4"/>
    <property type="match status" value="1"/>
</dbReference>
<dbReference type="GO" id="GO:0001228">
    <property type="term" value="F:DNA-binding transcription activator activity, RNA polymerase II-specific"/>
    <property type="evidence" value="ECO:0007669"/>
    <property type="project" value="TreeGrafter"/>
</dbReference>
<feature type="compositionally biased region" description="Polar residues" evidence="7">
    <location>
        <begin position="1"/>
        <end position="19"/>
    </location>
</feature>
<gene>
    <name evidence="9" type="ORF">K432DRAFT_442833</name>
</gene>
<dbReference type="PANTHER" id="PTHR31944">
    <property type="entry name" value="HEME-RESPONSIVE ZINC FINGER TRANSCRIPTION FACTOR HAP1"/>
    <property type="match status" value="1"/>
</dbReference>
<feature type="region of interest" description="Disordered" evidence="7">
    <location>
        <begin position="435"/>
        <end position="457"/>
    </location>
</feature>
<feature type="compositionally biased region" description="Polar residues" evidence="7">
    <location>
        <begin position="89"/>
        <end position="103"/>
    </location>
</feature>
<evidence type="ECO:0000313" key="9">
    <source>
        <dbReference type="EMBL" id="OCK80873.1"/>
    </source>
</evidence>
<sequence length="841" mass="92234">MSVPSPASRSLSPDASPNQRAGKKRKVLSCYPCRNRKMKCDRVFPVCGRCGKTGRGNTCTYDPRLMESFMDEGPGHSTDDGPAMEPRSHNSPNTPGLAVTQNAKPPADSITWKFRMQERRIEKLEKKLSELDGNRDGSYPTPLSAALDDIAGTKISESSQSEVKIFRGKGFKTQFYGSTSSLGLFSQLRELRLFTEQVMATNSSMSRIKSDFKAFRTRRKAANAETPSSQYTHAEILALIPDKSAVDELVSLYFQHFETTYRILHIPSFWKGYRSFWKDPSKSPPGVVVTILLVMAAARCLSSEKETSFIGDSSSGRHTAMKWIEAAEAWLHRHSQKHLTLEYFQVQCLALLAKQVNCIKVKQEWVQAGELVRLAMASGMHRDPSLLAAGKTSEFEKEMRRRIWATMVEMELQASIEKGLPSSISGLDFDCPAPANTDDESFSPESPSPPTSEPIEHYTPTSYLHACRHTLALRTHLTTILNSPTGHLEYTDILHYDTKLTTALSCLPPWNHPANPTSSILPRTLLALQLLQLLLILHHPFTKLAPSNSRYAYSVTAGLSAASTILSLHTALVASGLHSLNMLRNDVFRAAICVSCAVYAAIVPRDVEEKGMGVHGPSNPLKYTEARGEHELAPPSAQAQLPPHSQLQSYPPSQNQNPSAFVTDDFFTRTLCNTALPLLDTALEIFEHKMMRLGTGYMEYWLMCAAQGVLPSLPSNPLLSTAAQQADLKSRGQRAVEKITRLCYKVLALQGGVSGGEFGEVMRLDGGAAQGGGVGLVGGGGGANVVMQEQGTGEGEEEDRSAGSDGMDMEGEMHGFGDGLDDLGMGSWTWMDFWAFDVGEM</sequence>
<feature type="region of interest" description="Disordered" evidence="7">
    <location>
        <begin position="70"/>
        <end position="104"/>
    </location>
</feature>
<dbReference type="InterPro" id="IPR051430">
    <property type="entry name" value="Fungal_TF_Env_Response"/>
</dbReference>
<evidence type="ECO:0000256" key="3">
    <source>
        <dbReference type="ARBA" id="ARBA00023015"/>
    </source>
</evidence>
<evidence type="ECO:0000256" key="6">
    <source>
        <dbReference type="ARBA" id="ARBA00023242"/>
    </source>
</evidence>
<accession>A0A8E2EBP7</accession>
<dbReference type="PANTHER" id="PTHR31944:SF130">
    <property type="entry name" value="ZN(II)2CYS6 TRANSCRIPTION FACTO (EUROFUNG)"/>
    <property type="match status" value="1"/>
</dbReference>
<protein>
    <recommendedName>
        <fullName evidence="8">Zn(2)-C6 fungal-type domain-containing protein</fullName>
    </recommendedName>
</protein>
<proteinExistence type="predicted"/>
<dbReference type="Pfam" id="PF04082">
    <property type="entry name" value="Fungal_trans"/>
    <property type="match status" value="1"/>
</dbReference>
<dbReference type="Gene3D" id="4.10.240.10">
    <property type="entry name" value="Zn(2)-C6 fungal-type DNA-binding domain"/>
    <property type="match status" value="1"/>
</dbReference>
<dbReference type="GO" id="GO:0006351">
    <property type="term" value="P:DNA-templated transcription"/>
    <property type="evidence" value="ECO:0007669"/>
    <property type="project" value="InterPro"/>
</dbReference>
<dbReference type="EMBL" id="KV744942">
    <property type="protein sequence ID" value="OCK80873.1"/>
    <property type="molecule type" value="Genomic_DNA"/>
</dbReference>
<dbReference type="InterPro" id="IPR036864">
    <property type="entry name" value="Zn2-C6_fun-type_DNA-bd_sf"/>
</dbReference>
<evidence type="ECO:0000259" key="8">
    <source>
        <dbReference type="PROSITE" id="PS50048"/>
    </source>
</evidence>
<evidence type="ECO:0000256" key="4">
    <source>
        <dbReference type="ARBA" id="ARBA00023125"/>
    </source>
</evidence>
<keyword evidence="3" id="KW-0805">Transcription regulation</keyword>
<dbReference type="SMART" id="SM00906">
    <property type="entry name" value="Fungal_trans"/>
    <property type="match status" value="1"/>
</dbReference>
<keyword evidence="6" id="KW-0539">Nucleus</keyword>
<dbReference type="InterPro" id="IPR001138">
    <property type="entry name" value="Zn2Cys6_DnaBD"/>
</dbReference>
<keyword evidence="2" id="KW-0862">Zinc</keyword>
<evidence type="ECO:0000313" key="10">
    <source>
        <dbReference type="Proteomes" id="UP000250266"/>
    </source>
</evidence>
<dbReference type="OrthoDB" id="4236860at2759"/>
<feature type="compositionally biased region" description="Polar residues" evidence="7">
    <location>
        <begin position="647"/>
        <end position="656"/>
    </location>
</feature>
<name>A0A8E2EBP7_9PEZI</name>
<dbReference type="SMART" id="SM00066">
    <property type="entry name" value="GAL4"/>
    <property type="match status" value="1"/>
</dbReference>
<dbReference type="GO" id="GO:0000978">
    <property type="term" value="F:RNA polymerase II cis-regulatory region sequence-specific DNA binding"/>
    <property type="evidence" value="ECO:0007669"/>
    <property type="project" value="TreeGrafter"/>
</dbReference>
<evidence type="ECO:0000256" key="2">
    <source>
        <dbReference type="ARBA" id="ARBA00022833"/>
    </source>
</evidence>
<dbReference type="PROSITE" id="PS00463">
    <property type="entry name" value="ZN2_CY6_FUNGAL_1"/>
    <property type="match status" value="1"/>
</dbReference>
<dbReference type="PROSITE" id="PS50048">
    <property type="entry name" value="ZN2_CY6_FUNGAL_2"/>
    <property type="match status" value="1"/>
</dbReference>
<feature type="region of interest" description="Disordered" evidence="7">
    <location>
        <begin position="790"/>
        <end position="811"/>
    </location>
</feature>
<evidence type="ECO:0000256" key="7">
    <source>
        <dbReference type="SAM" id="MobiDB-lite"/>
    </source>
</evidence>
<dbReference type="SUPFAM" id="SSF57701">
    <property type="entry name" value="Zn2/Cys6 DNA-binding domain"/>
    <property type="match status" value="1"/>
</dbReference>
<evidence type="ECO:0000256" key="5">
    <source>
        <dbReference type="ARBA" id="ARBA00023163"/>
    </source>
</evidence>
<feature type="region of interest" description="Disordered" evidence="7">
    <location>
        <begin position="1"/>
        <end position="25"/>
    </location>
</feature>
<feature type="domain" description="Zn(2)-C6 fungal-type" evidence="8">
    <location>
        <begin position="29"/>
        <end position="61"/>
    </location>
</feature>
<dbReference type="GO" id="GO:0008270">
    <property type="term" value="F:zinc ion binding"/>
    <property type="evidence" value="ECO:0007669"/>
    <property type="project" value="InterPro"/>
</dbReference>
<organism evidence="9 10">
    <name type="scientific">Lepidopterella palustris CBS 459.81</name>
    <dbReference type="NCBI Taxonomy" id="1314670"/>
    <lineage>
        <taxon>Eukaryota</taxon>
        <taxon>Fungi</taxon>
        <taxon>Dikarya</taxon>
        <taxon>Ascomycota</taxon>
        <taxon>Pezizomycotina</taxon>
        <taxon>Dothideomycetes</taxon>
        <taxon>Pleosporomycetidae</taxon>
        <taxon>Mytilinidiales</taxon>
        <taxon>Argynnaceae</taxon>
        <taxon>Lepidopterella</taxon>
    </lineage>
</organism>
<feature type="region of interest" description="Disordered" evidence="7">
    <location>
        <begin position="629"/>
        <end position="656"/>
    </location>
</feature>
<dbReference type="CDD" id="cd12148">
    <property type="entry name" value="fungal_TF_MHR"/>
    <property type="match status" value="1"/>
</dbReference>
<dbReference type="AlphaFoldDB" id="A0A8E2EBP7"/>
<keyword evidence="10" id="KW-1185">Reference proteome</keyword>
<evidence type="ECO:0000256" key="1">
    <source>
        <dbReference type="ARBA" id="ARBA00022723"/>
    </source>
</evidence>
<keyword evidence="4" id="KW-0238">DNA-binding</keyword>
<keyword evidence="1" id="KW-0479">Metal-binding</keyword>
<dbReference type="InterPro" id="IPR007219">
    <property type="entry name" value="XnlR_reg_dom"/>
</dbReference>
<dbReference type="GO" id="GO:0005634">
    <property type="term" value="C:nucleus"/>
    <property type="evidence" value="ECO:0007669"/>
    <property type="project" value="TreeGrafter"/>
</dbReference>
<feature type="compositionally biased region" description="Low complexity" evidence="7">
    <location>
        <begin position="633"/>
        <end position="646"/>
    </location>
</feature>
<reference evidence="9 10" key="1">
    <citation type="journal article" date="2016" name="Nat. Commun.">
        <title>Ectomycorrhizal ecology is imprinted in the genome of the dominant symbiotic fungus Cenococcum geophilum.</title>
        <authorList>
            <consortium name="DOE Joint Genome Institute"/>
            <person name="Peter M."/>
            <person name="Kohler A."/>
            <person name="Ohm R.A."/>
            <person name="Kuo A."/>
            <person name="Krutzmann J."/>
            <person name="Morin E."/>
            <person name="Arend M."/>
            <person name="Barry K.W."/>
            <person name="Binder M."/>
            <person name="Choi C."/>
            <person name="Clum A."/>
            <person name="Copeland A."/>
            <person name="Grisel N."/>
            <person name="Haridas S."/>
            <person name="Kipfer T."/>
            <person name="LaButti K."/>
            <person name="Lindquist E."/>
            <person name="Lipzen A."/>
            <person name="Maire R."/>
            <person name="Meier B."/>
            <person name="Mihaltcheva S."/>
            <person name="Molinier V."/>
            <person name="Murat C."/>
            <person name="Poggeler S."/>
            <person name="Quandt C.A."/>
            <person name="Sperisen C."/>
            <person name="Tritt A."/>
            <person name="Tisserant E."/>
            <person name="Crous P.W."/>
            <person name="Henrissat B."/>
            <person name="Nehls U."/>
            <person name="Egli S."/>
            <person name="Spatafora J.W."/>
            <person name="Grigoriev I.V."/>
            <person name="Martin F.M."/>
        </authorList>
    </citation>
    <scope>NUCLEOTIDE SEQUENCE [LARGE SCALE GENOMIC DNA]</scope>
    <source>
        <strain evidence="9 10">CBS 459.81</strain>
    </source>
</reference>
<dbReference type="Proteomes" id="UP000250266">
    <property type="component" value="Unassembled WGS sequence"/>
</dbReference>
<keyword evidence="5" id="KW-0804">Transcription</keyword>